<keyword evidence="9" id="KW-1185">Reference proteome</keyword>
<comment type="similarity">
    <text evidence="2">Belongs to the UPF0410 family.</text>
</comment>
<dbReference type="InterPro" id="IPR007341">
    <property type="entry name" value="Transgly_assoc"/>
</dbReference>
<feature type="transmembrane region" description="Helical" evidence="7">
    <location>
        <begin position="6"/>
        <end position="22"/>
    </location>
</feature>
<dbReference type="EMBL" id="JBHTBY010000011">
    <property type="protein sequence ID" value="MFC7321810.1"/>
    <property type="molecule type" value="Genomic_DNA"/>
</dbReference>
<dbReference type="Pfam" id="PF04226">
    <property type="entry name" value="Transgly_assoc"/>
    <property type="match status" value="1"/>
</dbReference>
<sequence length="82" mass="8379">MGVLLYLIVGGIVGWLAQVLLGRGVPFGIIGNIIAGIAGAWIGGELLGHIGPEAAGIAIFPALLGAIVFVFIVSLIMRNTKK</sequence>
<evidence type="ECO:0000256" key="5">
    <source>
        <dbReference type="ARBA" id="ARBA00022989"/>
    </source>
</evidence>
<keyword evidence="5 7" id="KW-1133">Transmembrane helix</keyword>
<evidence type="ECO:0000256" key="6">
    <source>
        <dbReference type="ARBA" id="ARBA00023136"/>
    </source>
</evidence>
<proteinExistence type="inferred from homology"/>
<dbReference type="PANTHER" id="PTHR33884:SF3">
    <property type="entry name" value="UPF0410 PROTEIN YMGE"/>
    <property type="match status" value="1"/>
</dbReference>
<gene>
    <name evidence="8" type="ORF">ACFQMN_13060</name>
</gene>
<reference evidence="9" key="1">
    <citation type="journal article" date="2019" name="Int. J. Syst. Evol. Microbiol.">
        <title>The Global Catalogue of Microorganisms (GCM) 10K type strain sequencing project: providing services to taxonomists for standard genome sequencing and annotation.</title>
        <authorList>
            <consortium name="The Broad Institute Genomics Platform"/>
            <consortium name="The Broad Institute Genome Sequencing Center for Infectious Disease"/>
            <person name="Wu L."/>
            <person name="Ma J."/>
        </authorList>
    </citation>
    <scope>NUCLEOTIDE SEQUENCE [LARGE SCALE GENOMIC DNA]</scope>
    <source>
        <strain evidence="9">CCUG 73951</strain>
    </source>
</reference>
<organism evidence="8 9">
    <name type="scientific">Halobacillus campisalis</name>
    <dbReference type="NCBI Taxonomy" id="435909"/>
    <lineage>
        <taxon>Bacteria</taxon>
        <taxon>Bacillati</taxon>
        <taxon>Bacillota</taxon>
        <taxon>Bacilli</taxon>
        <taxon>Bacillales</taxon>
        <taxon>Bacillaceae</taxon>
        <taxon>Halobacillus</taxon>
    </lineage>
</organism>
<evidence type="ECO:0000256" key="4">
    <source>
        <dbReference type="ARBA" id="ARBA00022692"/>
    </source>
</evidence>
<evidence type="ECO:0000313" key="8">
    <source>
        <dbReference type="EMBL" id="MFC7321810.1"/>
    </source>
</evidence>
<accession>A0ABW2K4Q3</accession>
<keyword evidence="4 7" id="KW-0812">Transmembrane</keyword>
<dbReference type="RefSeq" id="WP_253935482.1">
    <property type="nucleotide sequence ID" value="NZ_JAPVRC010000004.1"/>
</dbReference>
<evidence type="ECO:0000256" key="3">
    <source>
        <dbReference type="ARBA" id="ARBA00022475"/>
    </source>
</evidence>
<dbReference type="Proteomes" id="UP001596494">
    <property type="component" value="Unassembled WGS sequence"/>
</dbReference>
<keyword evidence="3" id="KW-1003">Cell membrane</keyword>
<evidence type="ECO:0000256" key="7">
    <source>
        <dbReference type="SAM" id="Phobius"/>
    </source>
</evidence>
<comment type="subcellular location">
    <subcellularLocation>
        <location evidence="1">Cell membrane</location>
        <topology evidence="1">Multi-pass membrane protein</topology>
    </subcellularLocation>
</comment>
<protein>
    <submittedName>
        <fullName evidence="8">GlsB/YeaQ/YmgE family stress response membrane protein</fullName>
    </submittedName>
</protein>
<comment type="caution">
    <text evidence="8">The sequence shown here is derived from an EMBL/GenBank/DDBJ whole genome shotgun (WGS) entry which is preliminary data.</text>
</comment>
<evidence type="ECO:0000256" key="2">
    <source>
        <dbReference type="ARBA" id="ARBA00011006"/>
    </source>
</evidence>
<evidence type="ECO:0000256" key="1">
    <source>
        <dbReference type="ARBA" id="ARBA00004651"/>
    </source>
</evidence>
<feature type="transmembrane region" description="Helical" evidence="7">
    <location>
        <begin position="54"/>
        <end position="77"/>
    </location>
</feature>
<keyword evidence="6 7" id="KW-0472">Membrane</keyword>
<evidence type="ECO:0000313" key="9">
    <source>
        <dbReference type="Proteomes" id="UP001596494"/>
    </source>
</evidence>
<dbReference type="PANTHER" id="PTHR33884">
    <property type="entry name" value="UPF0410 PROTEIN YMGE"/>
    <property type="match status" value="1"/>
</dbReference>
<feature type="transmembrane region" description="Helical" evidence="7">
    <location>
        <begin position="29"/>
        <end position="48"/>
    </location>
</feature>
<name>A0ABW2K4Q3_9BACI</name>